<dbReference type="PROSITE" id="PS51318">
    <property type="entry name" value="TAT"/>
    <property type="match status" value="1"/>
</dbReference>
<evidence type="ECO:0000313" key="3">
    <source>
        <dbReference type="EMBL" id="PWS34117.1"/>
    </source>
</evidence>
<reference evidence="4" key="1">
    <citation type="submission" date="2018-05" db="EMBL/GenBank/DDBJ databases">
        <authorList>
            <person name="Du Z."/>
            <person name="Wang X."/>
        </authorList>
    </citation>
    <scope>NUCLEOTIDE SEQUENCE [LARGE SCALE GENOMIC DNA]</scope>
    <source>
        <strain evidence="4">CQN31</strain>
    </source>
</reference>
<gene>
    <name evidence="3" type="ORF">DFH01_26165</name>
</gene>
<sequence>MSLTRRTLMAGAGALAGAATLGRDAGAQQRLNVGVVLIGPVGDFGWSHMHDQGRRRMSELLGDRVNATTVESVAPPDFDRVVTQLVRTGHRLIFTTSFSYFAPTQRLAPQHPQVFFENATGPTTLPNMAIYNARFYEGRYIQGVIAARKSRSKTIGYVATFPVPEVIHAINTVMRGAWSVDPSMKVRVVWVNAWSNPAREADAARALIDQGCDVLCSHTDGPAPLQLANERGVFGFGQASDMTRFAPRAHLTSSVNNWGDYYAERARAVIDGSWRPTDTWGGLGSGMFRMAPWTNMTPEEVSEAERVRDAIAAGTLHPFEGPIVRQDGTQVIAQGQRLTDDQIRAMNYFYRGIDVAIPG</sequence>
<dbReference type="Pfam" id="PF02608">
    <property type="entry name" value="Bmp"/>
    <property type="match status" value="1"/>
</dbReference>
<dbReference type="RefSeq" id="WP_109873486.1">
    <property type="nucleotide sequence ID" value="NZ_QGNA01000008.1"/>
</dbReference>
<protein>
    <submittedName>
        <fullName evidence="3">BMP family ABC transporter substrate-binding protein</fullName>
    </submittedName>
</protein>
<dbReference type="Gene3D" id="3.40.50.2300">
    <property type="match status" value="2"/>
</dbReference>
<dbReference type="PANTHER" id="PTHR43208">
    <property type="entry name" value="ABC TRANSPORTER SUBSTRATE-BINDING PROTEIN"/>
    <property type="match status" value="1"/>
</dbReference>
<dbReference type="GO" id="GO:0005886">
    <property type="term" value="C:plasma membrane"/>
    <property type="evidence" value="ECO:0007669"/>
    <property type="project" value="InterPro"/>
</dbReference>
<evidence type="ECO:0000259" key="2">
    <source>
        <dbReference type="Pfam" id="PF02608"/>
    </source>
</evidence>
<evidence type="ECO:0000256" key="1">
    <source>
        <dbReference type="ARBA" id="ARBA00022729"/>
    </source>
</evidence>
<dbReference type="OrthoDB" id="9781639at2"/>
<organism evidence="3 4">
    <name type="scientific">Falsiroseomonas bella</name>
    <dbReference type="NCBI Taxonomy" id="2184016"/>
    <lineage>
        <taxon>Bacteria</taxon>
        <taxon>Pseudomonadati</taxon>
        <taxon>Pseudomonadota</taxon>
        <taxon>Alphaproteobacteria</taxon>
        <taxon>Acetobacterales</taxon>
        <taxon>Roseomonadaceae</taxon>
        <taxon>Falsiroseomonas</taxon>
    </lineage>
</organism>
<dbReference type="EMBL" id="QGNA01000008">
    <property type="protein sequence ID" value="PWS34117.1"/>
    <property type="molecule type" value="Genomic_DNA"/>
</dbReference>
<evidence type="ECO:0000313" key="4">
    <source>
        <dbReference type="Proteomes" id="UP000245765"/>
    </source>
</evidence>
<keyword evidence="4" id="KW-1185">Reference proteome</keyword>
<dbReference type="InterPro" id="IPR006311">
    <property type="entry name" value="TAT_signal"/>
</dbReference>
<proteinExistence type="predicted"/>
<accession>A0A317F7V5</accession>
<dbReference type="InterPro" id="IPR003760">
    <property type="entry name" value="PnrA-like"/>
</dbReference>
<feature type="domain" description="ABC transporter substrate-binding protein PnrA-like" evidence="2">
    <location>
        <begin position="32"/>
        <end position="308"/>
    </location>
</feature>
<dbReference type="CDD" id="cd19963">
    <property type="entry name" value="PBP1_BMP-like"/>
    <property type="match status" value="1"/>
</dbReference>
<dbReference type="InterPro" id="IPR052910">
    <property type="entry name" value="ABC-Purine-Binding"/>
</dbReference>
<dbReference type="PANTHER" id="PTHR43208:SF1">
    <property type="entry name" value="ABC TRANSPORTER SUBSTRATE-BINDING PROTEIN"/>
    <property type="match status" value="1"/>
</dbReference>
<comment type="caution">
    <text evidence="3">The sequence shown here is derived from an EMBL/GenBank/DDBJ whole genome shotgun (WGS) entry which is preliminary data.</text>
</comment>
<dbReference type="Proteomes" id="UP000245765">
    <property type="component" value="Unassembled WGS sequence"/>
</dbReference>
<keyword evidence="1" id="KW-0732">Signal</keyword>
<name>A0A317F7V5_9PROT</name>
<dbReference type="AlphaFoldDB" id="A0A317F7V5"/>